<accession>A0ABX2ZJ43</accession>
<dbReference type="RefSeq" id="WP_069035514.1">
    <property type="nucleotide sequence ID" value="NZ_MDKC01000037.1"/>
</dbReference>
<sequence length="242" mass="28573">MKSRFIAALCIAILIILLISNRLVNHSILSSGSQVSQLKVQKVKWNLTTKKKSQEVTVTSRTLNVLQREKIRIFITTDQLKSYKVIEPVYNGSNQFTFKYSFKKDTPYYVSIFLNNQTLDTKIFQKQKDRKEEVFPTAILTKKTDDYRVSLLYTSILPKTKSKITFDFDQFNKRSKFTDQQFYIMNEEGTYFKLIRNSNNHSKVNYELDLPEAGMYKIFYEFKLNDEQKSFDFILDVKDKDS</sequence>
<protein>
    <submittedName>
        <fullName evidence="1">Uncharacterized protein</fullName>
    </submittedName>
</protein>
<organism evidence="1 2">
    <name type="scientific">Gottfriedia luciferensis</name>
    <dbReference type="NCBI Taxonomy" id="178774"/>
    <lineage>
        <taxon>Bacteria</taxon>
        <taxon>Bacillati</taxon>
        <taxon>Bacillota</taxon>
        <taxon>Bacilli</taxon>
        <taxon>Bacillales</taxon>
        <taxon>Bacillaceae</taxon>
        <taxon>Gottfriedia</taxon>
    </lineage>
</organism>
<dbReference type="EMBL" id="MDKC01000037">
    <property type="protein sequence ID" value="ODG89735.1"/>
    <property type="molecule type" value="Genomic_DNA"/>
</dbReference>
<gene>
    <name evidence="1" type="ORF">BED47_15075</name>
</gene>
<comment type="caution">
    <text evidence="1">The sequence shown here is derived from an EMBL/GenBank/DDBJ whole genome shotgun (WGS) entry which is preliminary data.</text>
</comment>
<reference evidence="1 2" key="1">
    <citation type="submission" date="2016-07" db="EMBL/GenBank/DDBJ databases">
        <authorList>
            <person name="Townsley L."/>
            <person name="Shank E.A."/>
        </authorList>
    </citation>
    <scope>NUCLEOTIDE SEQUENCE [LARGE SCALE GENOMIC DNA]</scope>
    <source>
        <strain evidence="1 2">CH01</strain>
    </source>
</reference>
<proteinExistence type="predicted"/>
<evidence type="ECO:0000313" key="1">
    <source>
        <dbReference type="EMBL" id="ODG89735.1"/>
    </source>
</evidence>
<dbReference type="Proteomes" id="UP000094580">
    <property type="component" value="Unassembled WGS sequence"/>
</dbReference>
<name>A0ABX2ZJ43_9BACI</name>
<keyword evidence="2" id="KW-1185">Reference proteome</keyword>
<evidence type="ECO:0000313" key="2">
    <source>
        <dbReference type="Proteomes" id="UP000094580"/>
    </source>
</evidence>